<accession>A0A3B4XBR0</accession>
<dbReference type="PANTHER" id="PTHR23268:SF102">
    <property type="entry name" value="IMMUNOGLOBULIN V-SET DOMAIN-CONTAINING PROTEIN"/>
    <property type="match status" value="1"/>
</dbReference>
<dbReference type="InterPro" id="IPR007110">
    <property type="entry name" value="Ig-like_dom"/>
</dbReference>
<evidence type="ECO:0000313" key="6">
    <source>
        <dbReference type="Proteomes" id="UP000261360"/>
    </source>
</evidence>
<protein>
    <recommendedName>
        <fullName evidence="4">Ig-like domain-containing protein</fullName>
    </recommendedName>
</protein>
<dbReference type="AlphaFoldDB" id="A0A3B4XBR0"/>
<dbReference type="Proteomes" id="UP000261360">
    <property type="component" value="Unplaced"/>
</dbReference>
<dbReference type="InterPro" id="IPR013106">
    <property type="entry name" value="Ig_V-set"/>
</dbReference>
<name>A0A3B4XBR0_SERLL</name>
<reference evidence="5" key="2">
    <citation type="submission" date="2025-09" db="UniProtKB">
        <authorList>
            <consortium name="Ensembl"/>
        </authorList>
    </citation>
    <scope>IDENTIFICATION</scope>
</reference>
<feature type="compositionally biased region" description="Basic residues" evidence="3">
    <location>
        <begin position="107"/>
        <end position="117"/>
    </location>
</feature>
<dbReference type="Gene3D" id="2.60.40.10">
    <property type="entry name" value="Immunoglobulins"/>
    <property type="match status" value="2"/>
</dbReference>
<evidence type="ECO:0000313" key="5">
    <source>
        <dbReference type="Ensembl" id="ENSSLDP00000013417.1"/>
    </source>
</evidence>
<organism evidence="5 6">
    <name type="scientific">Seriola lalandi dorsalis</name>
    <dbReference type="NCBI Taxonomy" id="1841481"/>
    <lineage>
        <taxon>Eukaryota</taxon>
        <taxon>Metazoa</taxon>
        <taxon>Chordata</taxon>
        <taxon>Craniata</taxon>
        <taxon>Vertebrata</taxon>
        <taxon>Euteleostomi</taxon>
        <taxon>Actinopterygii</taxon>
        <taxon>Neopterygii</taxon>
        <taxon>Teleostei</taxon>
        <taxon>Neoteleostei</taxon>
        <taxon>Acanthomorphata</taxon>
        <taxon>Carangaria</taxon>
        <taxon>Carangiformes</taxon>
        <taxon>Carangidae</taxon>
        <taxon>Seriola</taxon>
    </lineage>
</organism>
<dbReference type="GO" id="GO:0005886">
    <property type="term" value="C:plasma membrane"/>
    <property type="evidence" value="ECO:0007669"/>
    <property type="project" value="TreeGrafter"/>
</dbReference>
<feature type="domain" description="Ig-like" evidence="4">
    <location>
        <begin position="125"/>
        <end position="231"/>
    </location>
</feature>
<dbReference type="PANTHER" id="PTHR23268">
    <property type="entry name" value="T-CELL RECEPTOR BETA CHAIN"/>
    <property type="match status" value="1"/>
</dbReference>
<dbReference type="Pfam" id="PF07686">
    <property type="entry name" value="V-set"/>
    <property type="match status" value="1"/>
</dbReference>
<keyword evidence="6" id="KW-1185">Reference proteome</keyword>
<dbReference type="CDD" id="cd00099">
    <property type="entry name" value="IgV"/>
    <property type="match status" value="1"/>
</dbReference>
<sequence>CFVSFTCQETPVSITNRQDDAELITSVFKICSFYSRNEHKLKFLGYLNLDNPYPEDDVKGKISFKGDGRKHSNLTISNVSLNDSGVYFCAASYHSATDSPQVNTKTFKSKPNARHTRLSGSSLSEKVHQSPADIYEEPGRKATISCLHSIDNYDQILWYKQSNRQLQLLGNCYVNSGNIEDGVDVKIEGGANKGENCTLTIERLNSSAVYFCAASYHSASYHCSSVQKPLHHTIMFSLYSISQPRTPVIFPEYIINHISTLSQ</sequence>
<dbReference type="SMART" id="SM00409">
    <property type="entry name" value="IG"/>
    <property type="match status" value="2"/>
</dbReference>
<dbReference type="SMART" id="SM00406">
    <property type="entry name" value="IGv"/>
    <property type="match status" value="2"/>
</dbReference>
<dbReference type="GeneTree" id="ENSGT01110000267473"/>
<keyword evidence="2" id="KW-0391">Immunity</keyword>
<evidence type="ECO:0000256" key="1">
    <source>
        <dbReference type="ARBA" id="ARBA00022729"/>
    </source>
</evidence>
<reference evidence="5" key="1">
    <citation type="submission" date="2025-08" db="UniProtKB">
        <authorList>
            <consortium name="Ensembl"/>
        </authorList>
    </citation>
    <scope>IDENTIFICATION</scope>
</reference>
<feature type="domain" description="Ig-like" evidence="4">
    <location>
        <begin position="1"/>
        <end position="103"/>
    </location>
</feature>
<dbReference type="InterPro" id="IPR013783">
    <property type="entry name" value="Ig-like_fold"/>
</dbReference>
<dbReference type="InterPro" id="IPR050413">
    <property type="entry name" value="TCR_beta_variable"/>
</dbReference>
<evidence type="ECO:0000256" key="2">
    <source>
        <dbReference type="ARBA" id="ARBA00022859"/>
    </source>
</evidence>
<dbReference type="PROSITE" id="PS50835">
    <property type="entry name" value="IG_LIKE"/>
    <property type="match status" value="2"/>
</dbReference>
<dbReference type="Ensembl" id="ENSSLDT00000013912.1">
    <property type="protein sequence ID" value="ENSSLDP00000013417.1"/>
    <property type="gene ID" value="ENSSLDG00000010699.1"/>
</dbReference>
<keyword evidence="1" id="KW-0732">Signal</keyword>
<proteinExistence type="predicted"/>
<evidence type="ECO:0000256" key="3">
    <source>
        <dbReference type="SAM" id="MobiDB-lite"/>
    </source>
</evidence>
<dbReference type="InterPro" id="IPR036179">
    <property type="entry name" value="Ig-like_dom_sf"/>
</dbReference>
<dbReference type="InterPro" id="IPR003599">
    <property type="entry name" value="Ig_sub"/>
</dbReference>
<dbReference type="GO" id="GO:0007166">
    <property type="term" value="P:cell surface receptor signaling pathway"/>
    <property type="evidence" value="ECO:0007669"/>
    <property type="project" value="TreeGrafter"/>
</dbReference>
<feature type="region of interest" description="Disordered" evidence="3">
    <location>
        <begin position="102"/>
        <end position="122"/>
    </location>
</feature>
<evidence type="ECO:0000259" key="4">
    <source>
        <dbReference type="PROSITE" id="PS50835"/>
    </source>
</evidence>
<dbReference type="SUPFAM" id="SSF48726">
    <property type="entry name" value="Immunoglobulin"/>
    <property type="match status" value="2"/>
</dbReference>
<dbReference type="GO" id="GO:0002376">
    <property type="term" value="P:immune system process"/>
    <property type="evidence" value="ECO:0007669"/>
    <property type="project" value="UniProtKB-KW"/>
</dbReference>